<comment type="caution">
    <text evidence="3">The sequence shown here is derived from an EMBL/GenBank/DDBJ whole genome shotgun (WGS) entry which is preliminary data.</text>
</comment>
<dbReference type="EMBL" id="MCGH01000003">
    <property type="protein sequence ID" value="ODM04152.1"/>
    <property type="molecule type" value="Genomic_DNA"/>
</dbReference>
<dbReference type="Proteomes" id="UP000095003">
    <property type="component" value="Unassembled WGS sequence"/>
</dbReference>
<evidence type="ECO:0000313" key="4">
    <source>
        <dbReference type="EMBL" id="ODR39752.1"/>
    </source>
</evidence>
<dbReference type="Gene3D" id="3.40.50.720">
    <property type="entry name" value="NAD(P)-binding Rossmann-like Domain"/>
    <property type="match status" value="1"/>
</dbReference>
<protein>
    <submittedName>
        <fullName evidence="4">Dihydroflavonol 4-reductase</fullName>
    </submittedName>
    <submittedName>
        <fullName evidence="3">UDP-glucose 4-epimerase</fullName>
        <ecNumber evidence="3">5.1.3.2</ecNumber>
    </submittedName>
</protein>
<evidence type="ECO:0000313" key="8">
    <source>
        <dbReference type="Proteomes" id="UP000094869"/>
    </source>
</evidence>
<dbReference type="InterPro" id="IPR001509">
    <property type="entry name" value="Epimerase_deHydtase"/>
</dbReference>
<dbReference type="Pfam" id="PF01370">
    <property type="entry name" value="Epimerase"/>
    <property type="match status" value="1"/>
</dbReference>
<dbReference type="SUPFAM" id="SSF51735">
    <property type="entry name" value="NAD(P)-binding Rossmann-fold domains"/>
    <property type="match status" value="1"/>
</dbReference>
<reference evidence="6 9" key="1">
    <citation type="submission" date="2016-07" db="EMBL/GenBank/DDBJ databases">
        <title>Characterization of isolates of Eisenbergiella tayi derived from blood cultures, using whole genome sequencing.</title>
        <authorList>
            <person name="Burdz T."/>
            <person name="Wiebe D."/>
            <person name="Huynh C."/>
            <person name="Bernard K."/>
        </authorList>
    </citation>
    <scope>NUCLEOTIDE SEQUENCE [LARGE SCALE GENOMIC DNA]</scope>
    <source>
        <strain evidence="2 6">NML 110608</strain>
        <strain evidence="3 9">NML 120489</strain>
    </source>
</reference>
<accession>A0A1E3AMS9</accession>
<dbReference type="EMBL" id="MEHD01000009">
    <property type="protein sequence ID" value="ODR60756.1"/>
    <property type="molecule type" value="Genomic_DNA"/>
</dbReference>
<evidence type="ECO:0000313" key="2">
    <source>
        <dbReference type="EMBL" id="ODM04152.1"/>
    </source>
</evidence>
<dbReference type="RefSeq" id="WP_069154389.1">
    <property type="nucleotide sequence ID" value="NZ_DAWDRA010000265.1"/>
</dbReference>
<proteinExistence type="predicted"/>
<evidence type="ECO:0000313" key="6">
    <source>
        <dbReference type="Proteomes" id="UP000094067"/>
    </source>
</evidence>
<dbReference type="EC" id="5.1.3.2" evidence="3"/>
<dbReference type="PANTHER" id="PTHR48079:SF6">
    <property type="entry name" value="NAD(P)-BINDING DOMAIN-CONTAINING PROTEIN-RELATED"/>
    <property type="match status" value="1"/>
</dbReference>
<dbReference type="AlphaFoldDB" id="A0A1E3AMS9"/>
<dbReference type="GO" id="GO:0003978">
    <property type="term" value="F:UDP-glucose 4-epimerase activity"/>
    <property type="evidence" value="ECO:0007669"/>
    <property type="project" value="UniProtKB-EC"/>
</dbReference>
<evidence type="ECO:0000259" key="1">
    <source>
        <dbReference type="Pfam" id="PF01370"/>
    </source>
</evidence>
<dbReference type="OrthoDB" id="9807212at2"/>
<organism evidence="3 9">
    <name type="scientific">Eisenbergiella tayi</name>
    <dbReference type="NCBI Taxonomy" id="1432052"/>
    <lineage>
        <taxon>Bacteria</taxon>
        <taxon>Bacillati</taxon>
        <taxon>Bacillota</taxon>
        <taxon>Clostridia</taxon>
        <taxon>Lachnospirales</taxon>
        <taxon>Lachnospiraceae</taxon>
        <taxon>Eisenbergiella</taxon>
    </lineage>
</organism>
<feature type="domain" description="NAD-dependent epimerase/dehydratase" evidence="1">
    <location>
        <begin position="6"/>
        <end position="230"/>
    </location>
</feature>
<evidence type="ECO:0000313" key="9">
    <source>
        <dbReference type="Proteomes" id="UP000095003"/>
    </source>
</evidence>
<evidence type="ECO:0000313" key="7">
    <source>
        <dbReference type="Proteomes" id="UP000094271"/>
    </source>
</evidence>
<dbReference type="EMBL" id="MEHA01000042">
    <property type="protein sequence ID" value="ODR39752.1"/>
    <property type="molecule type" value="Genomic_DNA"/>
</dbReference>
<name>A0A1E3AMS9_9FIRM</name>
<gene>
    <name evidence="3" type="primary">galE</name>
    <name evidence="3" type="ORF">BEH84_04414</name>
    <name evidence="4" type="ORF">BEI59_32825</name>
    <name evidence="2" type="ORF">BEI61_04956</name>
    <name evidence="5" type="ORF">BEI63_03290</name>
</gene>
<dbReference type="Proteomes" id="UP000094271">
    <property type="component" value="Unassembled WGS sequence"/>
</dbReference>
<dbReference type="PATRIC" id="fig|1432052.3.peg.4891"/>
<sequence>MKKMYIVTGADGHLGGTVVRMLEQEDCLVRGLILPGEEGVNRGNVVYYRGDVRRRETLLPLFENTDDMEVTVIHTAGIIDISGKVTPLVYDVNVNGTKTIAGLSLEKQVKRFVYVSSVHAIPENGDYGVMKEVTEFSEKTVTGGYAKTKAEATRAVMALVKLGLDAVVVHPSGILGPFGGTGNYLVQLVNDYIMGRLPACVKGGYDFVDVRDVAKGCLLAASKGRKGECYILSNRHYEIKEVLAMARKVCKCRSVPVLPMWMARAAAPLLAGYAKCRKKRPLYTRYSLYTLKSNDRFSHDKATKELGYSPRDLMQTIKDTVQWLREGKKQICLD</sequence>
<dbReference type="InterPro" id="IPR051783">
    <property type="entry name" value="NAD(P)-dependent_oxidoreduct"/>
</dbReference>
<evidence type="ECO:0000313" key="3">
    <source>
        <dbReference type="EMBL" id="ODM10045.1"/>
    </source>
</evidence>
<dbReference type="Proteomes" id="UP000094869">
    <property type="component" value="Unassembled WGS sequence"/>
</dbReference>
<reference evidence="5 8" key="2">
    <citation type="submission" date="2016-08" db="EMBL/GenBank/DDBJ databases">
        <title>Characterization of Isolates of Eisenbergiella tayi Derived from Blood Cultures, Using Whole Genome Sequencing.</title>
        <authorList>
            <person name="Bernier A.-M."/>
            <person name="Burdz T."/>
            <person name="Wiebe D."/>
            <person name="Bernard K."/>
        </authorList>
    </citation>
    <scope>NUCLEOTIDE SEQUENCE [LARGE SCALE GENOMIC DNA]</scope>
    <source>
        <strain evidence="5 8">NML120146</strain>
    </source>
</reference>
<evidence type="ECO:0000313" key="5">
    <source>
        <dbReference type="EMBL" id="ODR60756.1"/>
    </source>
</evidence>
<reference evidence="4 7" key="3">
    <citation type="submission" date="2016-08" db="EMBL/GenBank/DDBJ databases">
        <authorList>
            <person name="Seilhamer J.J."/>
        </authorList>
    </citation>
    <scope>NUCLEOTIDE SEQUENCE [LARGE SCALE GENOMIC DNA]</scope>
    <source>
        <strain evidence="4 7">NML150140-1</strain>
    </source>
</reference>
<dbReference type="InterPro" id="IPR036291">
    <property type="entry name" value="NAD(P)-bd_dom_sf"/>
</dbReference>
<dbReference type="GeneID" id="93302362"/>
<dbReference type="PANTHER" id="PTHR48079">
    <property type="entry name" value="PROTEIN YEEZ"/>
    <property type="match status" value="1"/>
</dbReference>
<dbReference type="EMBL" id="MCGI01000004">
    <property type="protein sequence ID" value="ODM10045.1"/>
    <property type="molecule type" value="Genomic_DNA"/>
</dbReference>
<dbReference type="GO" id="GO:0004029">
    <property type="term" value="F:aldehyde dehydrogenase (NAD+) activity"/>
    <property type="evidence" value="ECO:0007669"/>
    <property type="project" value="TreeGrafter"/>
</dbReference>
<dbReference type="GO" id="GO:0005737">
    <property type="term" value="C:cytoplasm"/>
    <property type="evidence" value="ECO:0007669"/>
    <property type="project" value="TreeGrafter"/>
</dbReference>
<keyword evidence="3" id="KW-0413">Isomerase</keyword>
<dbReference type="Proteomes" id="UP000094067">
    <property type="component" value="Unassembled WGS sequence"/>
</dbReference>
<keyword evidence="8" id="KW-1185">Reference proteome</keyword>